<dbReference type="EMBL" id="CP008921">
    <property type="protein sequence ID" value="AIG43916.1"/>
    <property type="molecule type" value="Genomic_DNA"/>
</dbReference>
<name>A0A075SKK2_STRSU</name>
<accession>A0A075SKK2</accession>
<dbReference type="Proteomes" id="UP000028185">
    <property type="component" value="Chromosome"/>
</dbReference>
<proteinExistence type="predicted"/>
<dbReference type="PATRIC" id="fig|1214179.4.peg.1529"/>
<evidence type="ECO:0000313" key="1">
    <source>
        <dbReference type="EMBL" id="AIG43916.1"/>
    </source>
</evidence>
<dbReference type="HOGENOM" id="CLU_2653056_0_0_9"/>
<dbReference type="AlphaFoldDB" id="A0A075SKK2"/>
<reference evidence="1 2" key="1">
    <citation type="journal article" date="2014" name="Genome Announc.">
        <title>Whole-Genome Sequence of Streptococcus suis Serotype 4 Reference Strain 6407.</title>
        <authorList>
            <person name="Wang K."/>
            <person name="Chen J."/>
            <person name="Yao H."/>
            <person name="Lu C."/>
        </authorList>
    </citation>
    <scope>NUCLEOTIDE SEQUENCE [LARGE SCALE GENOMIC DNA]</scope>
    <source>
        <strain evidence="1">6407</strain>
    </source>
</reference>
<evidence type="ECO:0000313" key="2">
    <source>
        <dbReference type="Proteomes" id="UP000028185"/>
    </source>
</evidence>
<sequence>MLEPYEGKLSRTVLREEGGSNTTNLLDYEFSHTLEEQIAGQLRAGFAMIDFYESKDSRNRLTQFASDYLANLSIKW</sequence>
<protein>
    <submittedName>
        <fullName evidence="1">Uncharacterized protein</fullName>
    </submittedName>
</protein>
<gene>
    <name evidence="1" type="ORF">ID09_07760</name>
</gene>
<organism evidence="1 2">
    <name type="scientific">Streptococcus suis 6407</name>
    <dbReference type="NCBI Taxonomy" id="1214179"/>
    <lineage>
        <taxon>Bacteria</taxon>
        <taxon>Bacillati</taxon>
        <taxon>Bacillota</taxon>
        <taxon>Bacilli</taxon>
        <taxon>Lactobacillales</taxon>
        <taxon>Streptococcaceae</taxon>
        <taxon>Streptococcus</taxon>
    </lineage>
</organism>